<reference evidence="1 2" key="1">
    <citation type="submission" date="2024-01" db="EMBL/GenBank/DDBJ databases">
        <title>The genomes of 5 underutilized Papilionoideae crops provide insights into root nodulation and disease resistanc.</title>
        <authorList>
            <person name="Jiang F."/>
        </authorList>
    </citation>
    <scope>NUCLEOTIDE SEQUENCE [LARGE SCALE GENOMIC DNA]</scope>
    <source>
        <strain evidence="1">LVBAO_FW01</strain>
        <tissue evidence="1">Leaves</tissue>
    </source>
</reference>
<name>A0AAN9KAX1_CANGL</name>
<accession>A0AAN9KAX1</accession>
<dbReference type="Proteomes" id="UP001367508">
    <property type="component" value="Unassembled WGS sequence"/>
</dbReference>
<evidence type="ECO:0000313" key="2">
    <source>
        <dbReference type="Proteomes" id="UP001367508"/>
    </source>
</evidence>
<organism evidence="1 2">
    <name type="scientific">Canavalia gladiata</name>
    <name type="common">Sword bean</name>
    <name type="synonym">Dolichos gladiatus</name>
    <dbReference type="NCBI Taxonomy" id="3824"/>
    <lineage>
        <taxon>Eukaryota</taxon>
        <taxon>Viridiplantae</taxon>
        <taxon>Streptophyta</taxon>
        <taxon>Embryophyta</taxon>
        <taxon>Tracheophyta</taxon>
        <taxon>Spermatophyta</taxon>
        <taxon>Magnoliopsida</taxon>
        <taxon>eudicotyledons</taxon>
        <taxon>Gunneridae</taxon>
        <taxon>Pentapetalae</taxon>
        <taxon>rosids</taxon>
        <taxon>fabids</taxon>
        <taxon>Fabales</taxon>
        <taxon>Fabaceae</taxon>
        <taxon>Papilionoideae</taxon>
        <taxon>50 kb inversion clade</taxon>
        <taxon>NPAAA clade</taxon>
        <taxon>indigoferoid/millettioid clade</taxon>
        <taxon>Phaseoleae</taxon>
        <taxon>Canavalia</taxon>
    </lineage>
</organism>
<comment type="caution">
    <text evidence="1">The sequence shown here is derived from an EMBL/GenBank/DDBJ whole genome shotgun (WGS) entry which is preliminary data.</text>
</comment>
<gene>
    <name evidence="1" type="ORF">VNO77_37883</name>
</gene>
<dbReference type="AlphaFoldDB" id="A0AAN9KAX1"/>
<evidence type="ECO:0000313" key="1">
    <source>
        <dbReference type="EMBL" id="KAK7313261.1"/>
    </source>
</evidence>
<dbReference type="EMBL" id="JAYMYQ010000009">
    <property type="protein sequence ID" value="KAK7313261.1"/>
    <property type="molecule type" value="Genomic_DNA"/>
</dbReference>
<proteinExistence type="predicted"/>
<protein>
    <submittedName>
        <fullName evidence="1">Uncharacterized protein</fullName>
    </submittedName>
</protein>
<keyword evidence="2" id="KW-1185">Reference proteome</keyword>
<sequence length="107" mass="12360">MVPSQNRTSKRVEDESLIHMYVNGQAFKQTWLFPKDPMDTQELVISGKVGAEMLANDNLGYFNELDKIMGSVSIRLRALRNQNNQKAYYMSMPDILHLHPAIKYPEM</sequence>